<reference evidence="2" key="1">
    <citation type="journal article" date="2010" name="Nat. Biotechnol.">
        <title>Draft genome sequence of the oilseed species Ricinus communis.</title>
        <authorList>
            <person name="Chan A.P."/>
            <person name="Crabtree J."/>
            <person name="Zhao Q."/>
            <person name="Lorenzi H."/>
            <person name="Orvis J."/>
            <person name="Puiu D."/>
            <person name="Melake-Berhan A."/>
            <person name="Jones K.M."/>
            <person name="Redman J."/>
            <person name="Chen G."/>
            <person name="Cahoon E.B."/>
            <person name="Gedil M."/>
            <person name="Stanke M."/>
            <person name="Haas B.J."/>
            <person name="Wortman J.R."/>
            <person name="Fraser-Liggett C.M."/>
            <person name="Ravel J."/>
            <person name="Rabinowicz P.D."/>
        </authorList>
    </citation>
    <scope>NUCLEOTIDE SEQUENCE [LARGE SCALE GENOMIC DNA]</scope>
    <source>
        <strain evidence="2">cv. Hale</strain>
    </source>
</reference>
<feature type="non-terminal residue" evidence="1">
    <location>
        <position position="63"/>
    </location>
</feature>
<protein>
    <submittedName>
        <fullName evidence="1">Uncharacterized protein</fullName>
    </submittedName>
</protein>
<feature type="non-terminal residue" evidence="1">
    <location>
        <position position="1"/>
    </location>
</feature>
<keyword evidence="2" id="KW-1185">Reference proteome</keyword>
<dbReference type="PANTHER" id="PTHR46890">
    <property type="entry name" value="NON-LTR RETROLELEMENT REVERSE TRANSCRIPTASE-LIKE PROTEIN-RELATED"/>
    <property type="match status" value="1"/>
</dbReference>
<evidence type="ECO:0000313" key="1">
    <source>
        <dbReference type="EMBL" id="EEF26415.1"/>
    </source>
</evidence>
<organism evidence="1 2">
    <name type="scientific">Ricinus communis</name>
    <name type="common">Castor bean</name>
    <dbReference type="NCBI Taxonomy" id="3988"/>
    <lineage>
        <taxon>Eukaryota</taxon>
        <taxon>Viridiplantae</taxon>
        <taxon>Streptophyta</taxon>
        <taxon>Embryophyta</taxon>
        <taxon>Tracheophyta</taxon>
        <taxon>Spermatophyta</taxon>
        <taxon>Magnoliopsida</taxon>
        <taxon>eudicotyledons</taxon>
        <taxon>Gunneridae</taxon>
        <taxon>Pentapetalae</taxon>
        <taxon>rosids</taxon>
        <taxon>fabids</taxon>
        <taxon>Malpighiales</taxon>
        <taxon>Euphorbiaceae</taxon>
        <taxon>Acalyphoideae</taxon>
        <taxon>Acalypheae</taxon>
        <taxon>Ricinus</taxon>
    </lineage>
</organism>
<name>B9TCJ9_RICCO</name>
<sequence>PISLCTVYYKIIIKILVRRLQYVMPHLIKENQSAFITGRLIADKILVPHEVVHYIKSRKLGSK</sequence>
<dbReference type="PANTHER" id="PTHR46890:SF48">
    <property type="entry name" value="RNA-DIRECTED DNA POLYMERASE"/>
    <property type="match status" value="1"/>
</dbReference>
<dbReference type="InParanoid" id="B9TCJ9"/>
<dbReference type="EMBL" id="EQ977365">
    <property type="protein sequence ID" value="EEF26415.1"/>
    <property type="molecule type" value="Genomic_DNA"/>
</dbReference>
<accession>B9TCJ9</accession>
<dbReference type="eggNOG" id="KOG1075">
    <property type="taxonomic scope" value="Eukaryota"/>
</dbReference>
<evidence type="ECO:0000313" key="2">
    <source>
        <dbReference type="Proteomes" id="UP000008311"/>
    </source>
</evidence>
<dbReference type="InterPro" id="IPR052343">
    <property type="entry name" value="Retrotransposon-Effector_Assoc"/>
</dbReference>
<gene>
    <name evidence="1" type="ORF">RCOM_1941210</name>
</gene>
<dbReference type="Proteomes" id="UP000008311">
    <property type="component" value="Unassembled WGS sequence"/>
</dbReference>
<dbReference type="AlphaFoldDB" id="B9TCJ9"/>
<proteinExistence type="predicted"/>